<evidence type="ECO:0000256" key="1">
    <source>
        <dbReference type="SAM" id="MobiDB-lite"/>
    </source>
</evidence>
<feature type="compositionally biased region" description="Low complexity" evidence="1">
    <location>
        <begin position="329"/>
        <end position="344"/>
    </location>
</feature>
<feature type="compositionally biased region" description="Low complexity" evidence="1">
    <location>
        <begin position="27"/>
        <end position="47"/>
    </location>
</feature>
<feature type="region of interest" description="Disordered" evidence="1">
    <location>
        <begin position="1"/>
        <end position="133"/>
    </location>
</feature>
<reference evidence="2" key="1">
    <citation type="submission" date="2020-04" db="EMBL/GenBank/DDBJ databases">
        <authorList>
            <person name="Chiriac C."/>
            <person name="Salcher M."/>
            <person name="Ghai R."/>
            <person name="Kavagutti S V."/>
        </authorList>
    </citation>
    <scope>NUCLEOTIDE SEQUENCE</scope>
</reference>
<feature type="compositionally biased region" description="Polar residues" evidence="1">
    <location>
        <begin position="1"/>
        <end position="26"/>
    </location>
</feature>
<protein>
    <submittedName>
        <fullName evidence="2">Uncharacterized protein</fullName>
    </submittedName>
</protein>
<feature type="compositionally biased region" description="Basic and acidic residues" evidence="1">
    <location>
        <begin position="91"/>
        <end position="104"/>
    </location>
</feature>
<dbReference type="EMBL" id="LR796301">
    <property type="protein sequence ID" value="CAB4135552.1"/>
    <property type="molecule type" value="Genomic_DNA"/>
</dbReference>
<accession>A0A6J5LP94</accession>
<gene>
    <name evidence="2" type="ORF">UFOVP291_42</name>
</gene>
<organism evidence="2">
    <name type="scientific">uncultured Caudovirales phage</name>
    <dbReference type="NCBI Taxonomy" id="2100421"/>
    <lineage>
        <taxon>Viruses</taxon>
        <taxon>Duplodnaviria</taxon>
        <taxon>Heunggongvirae</taxon>
        <taxon>Uroviricota</taxon>
        <taxon>Caudoviricetes</taxon>
        <taxon>Peduoviridae</taxon>
        <taxon>Maltschvirus</taxon>
        <taxon>Maltschvirus maltsch</taxon>
    </lineage>
</organism>
<evidence type="ECO:0000313" key="2">
    <source>
        <dbReference type="EMBL" id="CAB4135552.1"/>
    </source>
</evidence>
<feature type="compositionally biased region" description="Basic and acidic residues" evidence="1">
    <location>
        <begin position="113"/>
        <end position="133"/>
    </location>
</feature>
<feature type="region of interest" description="Disordered" evidence="1">
    <location>
        <begin position="317"/>
        <end position="349"/>
    </location>
</feature>
<proteinExistence type="predicted"/>
<name>A0A6J5LP94_9CAUD</name>
<sequence length="357" mass="39055">MNNLPIVSETLNQPDSATSAESTNTLPVATPAVAEAPAPEARVESAPSNDAKPAASSSNAGDKDANKKATLLEVVKNGLNTDKPDSVSSTEGDKRASAEGKVTDEQGVQDESQAQKDDAQKAAEKLPFHNHPRWKEVNAKLKDAEPAAEQYRKITNFMETNHLSQQEMVDGFKIMAMMKQDPTEAYKALKGYVDKLAPFAGEVLPDDIKRRVDDGFDSPETAKELARLRAQQEFQAIRQQDVIQRQEQQQAAERQQAVVSAVESWEKAEEAKDPDWSAKYEMVQDRVMALLRTERPASPSEAIEIARRALSDVNARLRPLAGRSTPIKSPTSSLSSASTRPAPRSLDDVVRLGLLNS</sequence>